<dbReference type="GO" id="GO:0006534">
    <property type="term" value="P:cysteine metabolic process"/>
    <property type="evidence" value="ECO:0007669"/>
    <property type="project" value="InterPro"/>
</dbReference>
<dbReference type="AlphaFoldDB" id="A0A6J5YU99"/>
<evidence type="ECO:0000313" key="12">
    <source>
        <dbReference type="EMBL" id="CAB4850180.1"/>
    </source>
</evidence>
<gene>
    <name evidence="10" type="ORF">UFOPK2648_01078</name>
    <name evidence="11" type="ORF">UFOPK3037_01173</name>
    <name evidence="12" type="ORF">UFOPK3278_01181</name>
    <name evidence="8" type="ORF">UFOPK3406_00317</name>
    <name evidence="9" type="ORF">UFOPK3925_00594</name>
    <name evidence="13" type="ORF">UFOPK4097_00328</name>
</gene>
<dbReference type="EMBL" id="CAFBPK010000003">
    <property type="protein sequence ID" value="CAB5011227.1"/>
    <property type="molecule type" value="Genomic_DNA"/>
</dbReference>
<dbReference type="Pfam" id="PF00266">
    <property type="entry name" value="Aminotran_5"/>
    <property type="match status" value="1"/>
</dbReference>
<dbReference type="InterPro" id="IPR015424">
    <property type="entry name" value="PyrdxlP-dep_Trfase"/>
</dbReference>
<name>A0A6J5YU99_9ZZZZ</name>
<dbReference type="EC" id="2.8.1.7" evidence="3"/>
<dbReference type="InterPro" id="IPR010970">
    <property type="entry name" value="Cys_dSase_SufS"/>
</dbReference>
<dbReference type="PROSITE" id="PS00595">
    <property type="entry name" value="AA_TRANSFER_CLASS_5"/>
    <property type="match status" value="1"/>
</dbReference>
<comment type="cofactor">
    <cofactor evidence="1">
        <name>pyridoxal 5'-phosphate</name>
        <dbReference type="ChEBI" id="CHEBI:597326"/>
    </cofactor>
</comment>
<evidence type="ECO:0000256" key="5">
    <source>
        <dbReference type="ARBA" id="ARBA00022898"/>
    </source>
</evidence>
<dbReference type="EMBL" id="CAFBIX010000061">
    <property type="protein sequence ID" value="CAB4850180.1"/>
    <property type="molecule type" value="Genomic_DNA"/>
</dbReference>
<dbReference type="PANTHER" id="PTHR43586">
    <property type="entry name" value="CYSTEINE DESULFURASE"/>
    <property type="match status" value="1"/>
</dbReference>
<dbReference type="InterPro" id="IPR015421">
    <property type="entry name" value="PyrdxlP-dep_Trfase_major"/>
</dbReference>
<evidence type="ECO:0000256" key="3">
    <source>
        <dbReference type="ARBA" id="ARBA00012239"/>
    </source>
</evidence>
<comment type="similarity">
    <text evidence="2">Belongs to the class-V pyridoxal-phosphate-dependent aminotransferase family. Csd subfamily.</text>
</comment>
<keyword evidence="5" id="KW-0663">Pyridoxal phosphate</keyword>
<dbReference type="InterPro" id="IPR000192">
    <property type="entry name" value="Aminotrans_V_dom"/>
</dbReference>
<comment type="catalytic activity">
    <reaction evidence="6">
        <text>(sulfur carrier)-H + L-cysteine = (sulfur carrier)-SH + L-alanine</text>
        <dbReference type="Rhea" id="RHEA:43892"/>
        <dbReference type="Rhea" id="RHEA-COMP:14737"/>
        <dbReference type="Rhea" id="RHEA-COMP:14739"/>
        <dbReference type="ChEBI" id="CHEBI:29917"/>
        <dbReference type="ChEBI" id="CHEBI:35235"/>
        <dbReference type="ChEBI" id="CHEBI:57972"/>
        <dbReference type="ChEBI" id="CHEBI:64428"/>
        <dbReference type="EC" id="2.8.1.7"/>
    </reaction>
</comment>
<dbReference type="InterPro" id="IPR020578">
    <property type="entry name" value="Aminotrans_V_PyrdxlP_BS"/>
</dbReference>
<dbReference type="EMBL" id="CAESAI010000004">
    <property type="protein sequence ID" value="CAB4332518.1"/>
    <property type="molecule type" value="Genomic_DNA"/>
</dbReference>
<dbReference type="Gene3D" id="3.90.1150.10">
    <property type="entry name" value="Aspartate Aminotransferase, domain 1"/>
    <property type="match status" value="1"/>
</dbReference>
<evidence type="ECO:0000313" key="11">
    <source>
        <dbReference type="EMBL" id="CAB4809283.1"/>
    </source>
</evidence>
<evidence type="ECO:0000256" key="1">
    <source>
        <dbReference type="ARBA" id="ARBA00001933"/>
    </source>
</evidence>
<dbReference type="CDD" id="cd06453">
    <property type="entry name" value="SufS_like"/>
    <property type="match status" value="1"/>
</dbReference>
<evidence type="ECO:0000256" key="6">
    <source>
        <dbReference type="ARBA" id="ARBA00050776"/>
    </source>
</evidence>
<dbReference type="InterPro" id="IPR015422">
    <property type="entry name" value="PyrdxlP-dep_Trfase_small"/>
</dbReference>
<sequence>MSALDVASIRADFPILKRTVRNDRRLVYLDSGATSQKPYQVLDAERNFYENHNAAVHRGAHQLAEEATDAFEHSRANIADFIGARADDLVFTKNATEAINLVSYAFLNATLKATRNLPLPDGAERFVLNVGDEILVTEMEHHANLIPWQELCDKTGATLRWIGLTDEGRLDLSDTSLFTSKTKMVALTHQSNLLGTVNDIGRIVIAAKAVGALVLLDACQSVPHMPVDVSKLGVDFLTWSGHKMLGPLGIGCLWGRTELLAAMPPFITGGSMIETVSMQGSTFAAPPKRFEAGVPMAAQAVGLSRAVDYLRELGMENVAAHEHELTVAAIAGLQGIEGVRIIGPTDATDRGSAVSFVLDGLHSHDVGQVLDENGIAVRVGHHCAWPVCRRYEVPATTRATFYIYNDLTDVTALVDGVHAAKKFFGV</sequence>
<evidence type="ECO:0000313" key="10">
    <source>
        <dbReference type="EMBL" id="CAB4714415.1"/>
    </source>
</evidence>
<evidence type="ECO:0000313" key="13">
    <source>
        <dbReference type="EMBL" id="CAB5011227.1"/>
    </source>
</evidence>
<evidence type="ECO:0000313" key="8">
    <source>
        <dbReference type="EMBL" id="CAB4332518.1"/>
    </source>
</evidence>
<evidence type="ECO:0000313" key="9">
    <source>
        <dbReference type="EMBL" id="CAB4336080.1"/>
    </source>
</evidence>
<dbReference type="EMBL" id="CAFAAO010000016">
    <property type="protein sequence ID" value="CAB4809283.1"/>
    <property type="molecule type" value="Genomic_DNA"/>
</dbReference>
<dbReference type="PANTHER" id="PTHR43586:SF8">
    <property type="entry name" value="CYSTEINE DESULFURASE 1, CHLOROPLASTIC"/>
    <property type="match status" value="1"/>
</dbReference>
<proteinExistence type="inferred from homology"/>
<dbReference type="Gene3D" id="3.40.640.10">
    <property type="entry name" value="Type I PLP-dependent aspartate aminotransferase-like (Major domain)"/>
    <property type="match status" value="1"/>
</dbReference>
<dbReference type="GO" id="GO:0031071">
    <property type="term" value="F:cysteine desulfurase activity"/>
    <property type="evidence" value="ECO:0007669"/>
    <property type="project" value="UniProtKB-EC"/>
</dbReference>
<evidence type="ECO:0000256" key="4">
    <source>
        <dbReference type="ARBA" id="ARBA00022679"/>
    </source>
</evidence>
<dbReference type="GO" id="GO:0030170">
    <property type="term" value="F:pyridoxal phosphate binding"/>
    <property type="evidence" value="ECO:0007669"/>
    <property type="project" value="InterPro"/>
</dbReference>
<organism evidence="8">
    <name type="scientific">freshwater metagenome</name>
    <dbReference type="NCBI Taxonomy" id="449393"/>
    <lineage>
        <taxon>unclassified sequences</taxon>
        <taxon>metagenomes</taxon>
        <taxon>ecological metagenomes</taxon>
    </lineage>
</organism>
<keyword evidence="4" id="KW-0808">Transferase</keyword>
<accession>A0A6J5YU99</accession>
<dbReference type="EMBL" id="CAESAD010000002">
    <property type="protein sequence ID" value="CAB4336080.1"/>
    <property type="molecule type" value="Genomic_DNA"/>
</dbReference>
<dbReference type="SUPFAM" id="SSF53383">
    <property type="entry name" value="PLP-dependent transferases"/>
    <property type="match status" value="1"/>
</dbReference>
<evidence type="ECO:0000259" key="7">
    <source>
        <dbReference type="Pfam" id="PF00266"/>
    </source>
</evidence>
<dbReference type="NCBIfam" id="TIGR01979">
    <property type="entry name" value="sufS"/>
    <property type="match status" value="1"/>
</dbReference>
<protein>
    <recommendedName>
        <fullName evidence="3">cysteine desulfurase</fullName>
        <ecNumber evidence="3">2.8.1.7</ecNumber>
    </recommendedName>
</protein>
<reference evidence="8" key="1">
    <citation type="submission" date="2020-05" db="EMBL/GenBank/DDBJ databases">
        <authorList>
            <person name="Chiriac C."/>
            <person name="Salcher M."/>
            <person name="Ghai R."/>
            <person name="Kavagutti S V."/>
        </authorList>
    </citation>
    <scope>NUCLEOTIDE SEQUENCE</scope>
</reference>
<evidence type="ECO:0000256" key="2">
    <source>
        <dbReference type="ARBA" id="ARBA00010447"/>
    </source>
</evidence>
<dbReference type="EMBL" id="CAEZYC010000069">
    <property type="protein sequence ID" value="CAB4714415.1"/>
    <property type="molecule type" value="Genomic_DNA"/>
</dbReference>
<feature type="domain" description="Aminotransferase class V" evidence="7">
    <location>
        <begin position="27"/>
        <end position="413"/>
    </location>
</feature>